<accession>A0A1X7JNS1</accession>
<dbReference type="Proteomes" id="UP000193804">
    <property type="component" value="Unassembled WGS sequence"/>
</dbReference>
<dbReference type="EMBL" id="FXAW01000003">
    <property type="protein sequence ID" value="SMG29557.1"/>
    <property type="molecule type" value="Genomic_DNA"/>
</dbReference>
<keyword evidence="1" id="KW-0472">Membrane</keyword>
<keyword evidence="3" id="KW-1185">Reference proteome</keyword>
<proteinExistence type="predicted"/>
<evidence type="ECO:0000313" key="3">
    <source>
        <dbReference type="Proteomes" id="UP000193804"/>
    </source>
</evidence>
<evidence type="ECO:0000313" key="2">
    <source>
        <dbReference type="EMBL" id="SMG29557.1"/>
    </source>
</evidence>
<name>A0A1X7JNS1_9BACT</name>
<organism evidence="2 3">
    <name type="scientific">Marivirga sericea</name>
    <dbReference type="NCBI Taxonomy" id="1028"/>
    <lineage>
        <taxon>Bacteria</taxon>
        <taxon>Pseudomonadati</taxon>
        <taxon>Bacteroidota</taxon>
        <taxon>Cytophagia</taxon>
        <taxon>Cytophagales</taxon>
        <taxon>Marivirgaceae</taxon>
        <taxon>Marivirga</taxon>
    </lineage>
</organism>
<sequence>MTRGEVLNVKARYKSLINSSSLGDIVSAVIICIECVVACTVIVVNLLN</sequence>
<feature type="transmembrane region" description="Helical" evidence="1">
    <location>
        <begin position="25"/>
        <end position="47"/>
    </location>
</feature>
<dbReference type="STRING" id="1028.SAMN05661096_01866"/>
<protein>
    <submittedName>
        <fullName evidence="2">Uncharacterized protein</fullName>
    </submittedName>
</protein>
<evidence type="ECO:0000256" key="1">
    <source>
        <dbReference type="SAM" id="Phobius"/>
    </source>
</evidence>
<keyword evidence="1" id="KW-0812">Transmembrane</keyword>
<reference evidence="3" key="1">
    <citation type="submission" date="2017-04" db="EMBL/GenBank/DDBJ databases">
        <authorList>
            <person name="Varghese N."/>
            <person name="Submissions S."/>
        </authorList>
    </citation>
    <scope>NUCLEOTIDE SEQUENCE [LARGE SCALE GENOMIC DNA]</scope>
    <source>
        <strain evidence="3">DSM 4125</strain>
    </source>
</reference>
<keyword evidence="1" id="KW-1133">Transmembrane helix</keyword>
<gene>
    <name evidence="2" type="ORF">SAMN05661096_01866</name>
</gene>
<dbReference type="AlphaFoldDB" id="A0A1X7JNS1"/>